<name>A0AAX2J5C5_KINKI</name>
<dbReference type="InterPro" id="IPR007487">
    <property type="entry name" value="ABC_transpt-TYRBP-like"/>
</dbReference>
<dbReference type="PANTHER" id="PTHR35271">
    <property type="entry name" value="ABC TRANSPORTER, SUBSTRATE-BINDING LIPOPROTEIN-RELATED"/>
    <property type="match status" value="1"/>
</dbReference>
<accession>A0AAX2J5C5</accession>
<evidence type="ECO:0000313" key="2">
    <source>
        <dbReference type="EMBL" id="SQH25596.1"/>
    </source>
</evidence>
<dbReference type="InterPro" id="IPR028082">
    <property type="entry name" value="Peripla_BP_I"/>
</dbReference>
<dbReference type="AlphaFoldDB" id="A0AAX2J5C5"/>
<proteinExistence type="predicted"/>
<dbReference type="Proteomes" id="UP000248598">
    <property type="component" value="Chromosome 1"/>
</dbReference>
<dbReference type="Pfam" id="PF04392">
    <property type="entry name" value="ABC_sub_bind"/>
    <property type="match status" value="1"/>
</dbReference>
<organism evidence="2 3">
    <name type="scientific">Kingella kingae</name>
    <dbReference type="NCBI Taxonomy" id="504"/>
    <lineage>
        <taxon>Bacteria</taxon>
        <taxon>Pseudomonadati</taxon>
        <taxon>Pseudomonadota</taxon>
        <taxon>Betaproteobacteria</taxon>
        <taxon>Neisseriales</taxon>
        <taxon>Neisseriaceae</taxon>
        <taxon>Kingella</taxon>
    </lineage>
</organism>
<evidence type="ECO:0000313" key="3">
    <source>
        <dbReference type="Proteomes" id="UP000248598"/>
    </source>
</evidence>
<dbReference type="EMBL" id="LS483426">
    <property type="protein sequence ID" value="SQH25596.1"/>
    <property type="molecule type" value="Genomic_DNA"/>
</dbReference>
<evidence type="ECO:0000256" key="1">
    <source>
        <dbReference type="SAM" id="SignalP"/>
    </source>
</evidence>
<dbReference type="PANTHER" id="PTHR35271:SF1">
    <property type="entry name" value="ABC TRANSPORTER, SUBSTRATE-BINDING LIPOPROTEIN"/>
    <property type="match status" value="1"/>
</dbReference>
<feature type="chain" id="PRO_5043982272" evidence="1">
    <location>
        <begin position="18"/>
        <end position="344"/>
    </location>
</feature>
<feature type="signal peptide" evidence="1">
    <location>
        <begin position="1"/>
        <end position="17"/>
    </location>
</feature>
<gene>
    <name evidence="2" type="ORF">NCTC10529_01802</name>
</gene>
<sequence>MNTLRFSLGLLAATVLAACNPSAQQTATPAPAASNATASAPAPTASGEVKKIAITSIVEHPSLDAIRKGVLDQLKQEGFEEGKNLTVDFQSAQGNLSTAAQIAKKFAGDNPDVIVAIATPSAQAVVAATKTIPVVFSGITDPIGAKLVASWEPSGTNVTGTSNQHSLEPDLALMRDVVPNLKQIGYVYSPGEANSVSTLNALREEAKKYGIEVVEAPAQTTSNVLTAARSLKDKVQVLYTAHDNNVVAAYESMYKAAVEMKIPLIASDTKSVERGAAAAVGVDDYKIGLASGKMAAQILNGTTAGSIAPTKPTEFELHLNPKFAAEQGVQFNDDLRKRATRVIE</sequence>
<dbReference type="PROSITE" id="PS51257">
    <property type="entry name" value="PROKAR_LIPOPROTEIN"/>
    <property type="match status" value="1"/>
</dbReference>
<dbReference type="CDD" id="cd06325">
    <property type="entry name" value="PBP1_ABC_unchar_transporter"/>
    <property type="match status" value="1"/>
</dbReference>
<reference evidence="2 3" key="1">
    <citation type="submission" date="2018-06" db="EMBL/GenBank/DDBJ databases">
        <authorList>
            <consortium name="Pathogen Informatics"/>
            <person name="Doyle S."/>
        </authorList>
    </citation>
    <scope>NUCLEOTIDE SEQUENCE [LARGE SCALE GENOMIC DNA]</scope>
    <source>
        <strain evidence="2 3">NCTC10529</strain>
    </source>
</reference>
<dbReference type="GeneID" id="93263072"/>
<dbReference type="SUPFAM" id="SSF53822">
    <property type="entry name" value="Periplasmic binding protein-like I"/>
    <property type="match status" value="1"/>
</dbReference>
<keyword evidence="1" id="KW-0732">Signal</keyword>
<protein>
    <submittedName>
        <fullName evidence="2">ABC-type uncharacterized transport system, periplasmic component</fullName>
    </submittedName>
</protein>
<dbReference type="Gene3D" id="3.40.50.2300">
    <property type="match status" value="2"/>
</dbReference>
<dbReference type="RefSeq" id="WP_003786263.1">
    <property type="nucleotide sequence ID" value="NZ_CP091518.1"/>
</dbReference>